<evidence type="ECO:0000256" key="1">
    <source>
        <dbReference type="SAM" id="MobiDB-lite"/>
    </source>
</evidence>
<evidence type="ECO:0000313" key="3">
    <source>
        <dbReference type="Proteomes" id="UP001432322"/>
    </source>
</evidence>
<sequence length="99" mass="10908">QREKAGDGRAGGERIHAASALRRRSWTTDYALHWLCQRPRCRPRLCFSCDGRGRRGGGGGKSPTTNSCLPKERDTANGRFFVHPAAARCRHERGDDGSG</sequence>
<organism evidence="2 3">
    <name type="scientific">Pristionchus fissidentatus</name>
    <dbReference type="NCBI Taxonomy" id="1538716"/>
    <lineage>
        <taxon>Eukaryota</taxon>
        <taxon>Metazoa</taxon>
        <taxon>Ecdysozoa</taxon>
        <taxon>Nematoda</taxon>
        <taxon>Chromadorea</taxon>
        <taxon>Rhabditida</taxon>
        <taxon>Rhabditina</taxon>
        <taxon>Diplogasteromorpha</taxon>
        <taxon>Diplogasteroidea</taxon>
        <taxon>Neodiplogasteridae</taxon>
        <taxon>Pristionchus</taxon>
    </lineage>
</organism>
<feature type="non-terminal residue" evidence="2">
    <location>
        <position position="1"/>
    </location>
</feature>
<name>A0AAV5WG79_9BILA</name>
<dbReference type="EMBL" id="BTSY01000005">
    <property type="protein sequence ID" value="GMT29729.1"/>
    <property type="molecule type" value="Genomic_DNA"/>
</dbReference>
<feature type="non-terminal residue" evidence="2">
    <location>
        <position position="99"/>
    </location>
</feature>
<evidence type="ECO:0000313" key="2">
    <source>
        <dbReference type="EMBL" id="GMT29729.1"/>
    </source>
</evidence>
<comment type="caution">
    <text evidence="2">The sequence shown here is derived from an EMBL/GenBank/DDBJ whole genome shotgun (WGS) entry which is preliminary data.</text>
</comment>
<dbReference type="Proteomes" id="UP001432322">
    <property type="component" value="Unassembled WGS sequence"/>
</dbReference>
<keyword evidence="3" id="KW-1185">Reference proteome</keyword>
<reference evidence="2" key="1">
    <citation type="submission" date="2023-10" db="EMBL/GenBank/DDBJ databases">
        <title>Genome assembly of Pristionchus species.</title>
        <authorList>
            <person name="Yoshida K."/>
            <person name="Sommer R.J."/>
        </authorList>
    </citation>
    <scope>NUCLEOTIDE SEQUENCE</scope>
    <source>
        <strain evidence="2">RS5133</strain>
    </source>
</reference>
<gene>
    <name evidence="2" type="ORF">PFISCL1PPCAC_21026</name>
</gene>
<feature type="region of interest" description="Disordered" evidence="1">
    <location>
        <begin position="50"/>
        <end position="72"/>
    </location>
</feature>
<accession>A0AAV5WG79</accession>
<protein>
    <submittedName>
        <fullName evidence="2">Uncharacterized protein</fullName>
    </submittedName>
</protein>
<dbReference type="AlphaFoldDB" id="A0AAV5WG79"/>
<proteinExistence type="predicted"/>